<keyword evidence="1" id="KW-0175">Coiled coil</keyword>
<dbReference type="EMBL" id="CAJOBC010050458">
    <property type="protein sequence ID" value="CAF4175880.1"/>
    <property type="molecule type" value="Genomic_DNA"/>
</dbReference>
<evidence type="ECO:0000313" key="3">
    <source>
        <dbReference type="EMBL" id="CAF4175880.1"/>
    </source>
</evidence>
<dbReference type="AlphaFoldDB" id="A0A815F9B4"/>
<organism evidence="2 4">
    <name type="scientific">Didymodactylos carnosus</name>
    <dbReference type="NCBI Taxonomy" id="1234261"/>
    <lineage>
        <taxon>Eukaryota</taxon>
        <taxon>Metazoa</taxon>
        <taxon>Spiralia</taxon>
        <taxon>Gnathifera</taxon>
        <taxon>Rotifera</taxon>
        <taxon>Eurotatoria</taxon>
        <taxon>Bdelloidea</taxon>
        <taxon>Philodinida</taxon>
        <taxon>Philodinidae</taxon>
        <taxon>Didymodactylos</taxon>
    </lineage>
</organism>
<dbReference type="EMBL" id="CAJNOQ010013656">
    <property type="protein sequence ID" value="CAF1326070.1"/>
    <property type="molecule type" value="Genomic_DNA"/>
</dbReference>
<protein>
    <submittedName>
        <fullName evidence="2">Uncharacterized protein</fullName>
    </submittedName>
</protein>
<sequence>MKALGFEHWWINRNGDLMGVTKCIDMYVYLCDSKNYPLSINNVQLKPILPKHLPVQLSVMIKCVANCISVDEVKTELESQFTKIFAIVDIFGSKNLRNGHVRMDLASKSEHLSTNYVCPILTQYRKDLVAELKRRPDLIPKDVQLFIPVNDKNNRTLGNNNNSNLKQQKLQEYNNYTNINPWTSGNLAVTTPTYKQHQEFSLKMKMINDELEEIKREYAKEKISFKQRYDKQ</sequence>
<feature type="non-terminal residue" evidence="2">
    <location>
        <position position="1"/>
    </location>
</feature>
<proteinExistence type="predicted"/>
<dbReference type="Proteomes" id="UP000663829">
    <property type="component" value="Unassembled WGS sequence"/>
</dbReference>
<name>A0A815F9B4_9BILA</name>
<comment type="caution">
    <text evidence="2">The sequence shown here is derived from an EMBL/GenBank/DDBJ whole genome shotgun (WGS) entry which is preliminary data.</text>
</comment>
<feature type="coiled-coil region" evidence="1">
    <location>
        <begin position="197"/>
        <end position="228"/>
    </location>
</feature>
<keyword evidence="4" id="KW-1185">Reference proteome</keyword>
<evidence type="ECO:0000313" key="4">
    <source>
        <dbReference type="Proteomes" id="UP000663829"/>
    </source>
</evidence>
<evidence type="ECO:0000256" key="1">
    <source>
        <dbReference type="SAM" id="Coils"/>
    </source>
</evidence>
<accession>A0A815F9B4</accession>
<dbReference type="Proteomes" id="UP000681722">
    <property type="component" value="Unassembled WGS sequence"/>
</dbReference>
<gene>
    <name evidence="2" type="ORF">GPM918_LOCUS29710</name>
    <name evidence="3" type="ORF">SRO942_LOCUS30301</name>
</gene>
<evidence type="ECO:0000313" key="2">
    <source>
        <dbReference type="EMBL" id="CAF1326070.1"/>
    </source>
</evidence>
<reference evidence="2" key="1">
    <citation type="submission" date="2021-02" db="EMBL/GenBank/DDBJ databases">
        <authorList>
            <person name="Nowell W R."/>
        </authorList>
    </citation>
    <scope>NUCLEOTIDE SEQUENCE</scope>
</reference>